<dbReference type="AlphaFoldDB" id="A0A2G4YPT2"/>
<dbReference type="Gene3D" id="3.40.605.10">
    <property type="entry name" value="Aldehyde Dehydrogenase, Chain A, domain 1"/>
    <property type="match status" value="1"/>
</dbReference>
<comment type="caution">
    <text evidence="5">The sequence shown here is derived from an EMBL/GenBank/DDBJ whole genome shotgun (WGS) entry which is preliminary data.</text>
</comment>
<organism evidence="5 6">
    <name type="scientific">Paremcibacter congregatus</name>
    <dbReference type="NCBI Taxonomy" id="2043170"/>
    <lineage>
        <taxon>Bacteria</taxon>
        <taxon>Pseudomonadati</taxon>
        <taxon>Pseudomonadota</taxon>
        <taxon>Alphaproteobacteria</taxon>
        <taxon>Emcibacterales</taxon>
        <taxon>Emcibacteraceae</taxon>
        <taxon>Paremcibacter</taxon>
    </lineage>
</organism>
<keyword evidence="3" id="KW-0520">NAD</keyword>
<proteinExistence type="predicted"/>
<feature type="domain" description="Aldehyde dehydrogenase" evidence="4">
    <location>
        <begin position="23"/>
        <end position="480"/>
    </location>
</feature>
<dbReference type="InterPro" id="IPR016162">
    <property type="entry name" value="Ald_DH_N"/>
</dbReference>
<dbReference type="GO" id="GO:0006210">
    <property type="term" value="P:thymine catabolic process"/>
    <property type="evidence" value="ECO:0007669"/>
    <property type="project" value="TreeGrafter"/>
</dbReference>
<dbReference type="InterPro" id="IPR016161">
    <property type="entry name" value="Ald_DH/histidinol_DH"/>
</dbReference>
<evidence type="ECO:0000313" key="6">
    <source>
        <dbReference type="Proteomes" id="UP000229730"/>
    </source>
</evidence>
<evidence type="ECO:0000259" key="4">
    <source>
        <dbReference type="Pfam" id="PF00171"/>
    </source>
</evidence>
<dbReference type="PROSITE" id="PS00070">
    <property type="entry name" value="ALDEHYDE_DEHYDR_CYS"/>
    <property type="match status" value="1"/>
</dbReference>
<dbReference type="FunFam" id="3.40.309.10:FF:000002">
    <property type="entry name" value="Methylmalonate-semialdehyde dehydrogenase (Acylating)"/>
    <property type="match status" value="1"/>
</dbReference>
<dbReference type="EMBL" id="PDEM01000024">
    <property type="protein sequence ID" value="PHZ84343.1"/>
    <property type="molecule type" value="Genomic_DNA"/>
</dbReference>
<dbReference type="NCBIfam" id="TIGR01722">
    <property type="entry name" value="MMSDH"/>
    <property type="match status" value="1"/>
</dbReference>
<dbReference type="PANTHER" id="PTHR43866">
    <property type="entry name" value="MALONATE-SEMIALDEHYDE DEHYDROGENASE"/>
    <property type="match status" value="1"/>
</dbReference>
<accession>A0A2G4YPT2</accession>
<dbReference type="GO" id="GO:0004491">
    <property type="term" value="F:methylmalonate-semialdehyde dehydrogenase (acylating, NAD) activity"/>
    <property type="evidence" value="ECO:0007669"/>
    <property type="project" value="UniProtKB-EC"/>
</dbReference>
<dbReference type="Pfam" id="PF00171">
    <property type="entry name" value="Aldedh"/>
    <property type="match status" value="1"/>
</dbReference>
<dbReference type="CDD" id="cd07085">
    <property type="entry name" value="ALDH_F6_MMSDH"/>
    <property type="match status" value="1"/>
</dbReference>
<protein>
    <recommendedName>
        <fullName evidence="1">methylmalonate-semialdehyde dehydrogenase (CoA acylating)</fullName>
        <ecNumber evidence="1">1.2.1.27</ecNumber>
    </recommendedName>
</protein>
<evidence type="ECO:0000256" key="2">
    <source>
        <dbReference type="ARBA" id="ARBA00023002"/>
    </source>
</evidence>
<evidence type="ECO:0000313" key="5">
    <source>
        <dbReference type="EMBL" id="PHZ84343.1"/>
    </source>
</evidence>
<dbReference type="InterPro" id="IPR015590">
    <property type="entry name" value="Aldehyde_DH_dom"/>
</dbReference>
<dbReference type="InParanoid" id="A0A2G4YPT2"/>
<dbReference type="GO" id="GO:0006574">
    <property type="term" value="P:L-valine catabolic process"/>
    <property type="evidence" value="ECO:0007669"/>
    <property type="project" value="TreeGrafter"/>
</dbReference>
<dbReference type="EC" id="1.2.1.27" evidence="1"/>
<keyword evidence="6" id="KW-1185">Reference proteome</keyword>
<name>A0A2G4YPT2_9PROT</name>
<dbReference type="InterPro" id="IPR010061">
    <property type="entry name" value="MeMal-semiAld_DH"/>
</dbReference>
<dbReference type="Proteomes" id="UP000229730">
    <property type="component" value="Unassembled WGS sequence"/>
</dbReference>
<evidence type="ECO:0000256" key="1">
    <source>
        <dbReference type="ARBA" id="ARBA00013048"/>
    </source>
</evidence>
<dbReference type="SUPFAM" id="SSF53720">
    <property type="entry name" value="ALDH-like"/>
    <property type="match status" value="1"/>
</dbReference>
<dbReference type="PANTHER" id="PTHR43866:SF4">
    <property type="entry name" value="MALONATE-SEMIALDEHYDE DEHYDROGENASE"/>
    <property type="match status" value="1"/>
</dbReference>
<sequence>MSMKNYTHLINGEHVGGTSGRFGDVYNPSTGEVSAQVPLASQGEVENAIAAAEAAFPAWAATSVQQRARIMTKFTALLYKHQPELAELVSLEHGKVIEDAMGSVLRGIEVAEFACGIPHLQKGEFSDNVGGGIDIYSMRKPLGVVAGITPFNFPAMIPLWMAGMAIVTGNTVVLKPSEKDPGCPMRLAELFLEAGGPAGVLNVVNGDKVAVDTLLNDSRVKAVSFVGSTPIAQYVYETATRNGKRCQAMGGAKNHMLILPDADLEGVANALMGAAYGSAGERCMAISVGVCVGDEVADKLVELLTPRVKALKIGSSLEKNLEMGPLVTAQHREKVMNYIQMGVDEGADLVVDGRDFTLPGNENGYFLGGSLFDKVTKDMTTYQEEIFGPVLQLMRVQTFDEGLALASDHPYGNGTSIFTRNGAAARTYADKVEVGMVGINVPIPVPLAFHSFGGWKASAFGDHNQFGMEAVRFYTKVKTVTSRWTENAIAADFSIPTLK</sequence>
<dbReference type="FunFam" id="3.40.605.10:FF:000003">
    <property type="entry name" value="Methylmalonate-semialdehyde dehydrogenase [acylating]"/>
    <property type="match status" value="1"/>
</dbReference>
<dbReference type="InterPro" id="IPR016160">
    <property type="entry name" value="Ald_DH_CS_CYS"/>
</dbReference>
<dbReference type="Gene3D" id="3.40.309.10">
    <property type="entry name" value="Aldehyde Dehydrogenase, Chain A, domain 2"/>
    <property type="match status" value="1"/>
</dbReference>
<keyword evidence="2" id="KW-0560">Oxidoreductase</keyword>
<reference evidence="5 6" key="1">
    <citation type="submission" date="2017-10" db="EMBL/GenBank/DDBJ databases">
        <title>Frigbacter circumglobatus gen. nov. sp. nov., isolated from sediment cultured in situ.</title>
        <authorList>
            <person name="Zhao Z."/>
        </authorList>
    </citation>
    <scope>NUCLEOTIDE SEQUENCE [LARGE SCALE GENOMIC DNA]</scope>
    <source>
        <strain evidence="5 6">ZYL</strain>
    </source>
</reference>
<gene>
    <name evidence="5" type="primary">mmsA</name>
    <name evidence="5" type="ORF">CRD36_11030</name>
</gene>
<dbReference type="InterPro" id="IPR016163">
    <property type="entry name" value="Ald_DH_C"/>
</dbReference>
<evidence type="ECO:0000256" key="3">
    <source>
        <dbReference type="ARBA" id="ARBA00023027"/>
    </source>
</evidence>